<gene>
    <name evidence="1" type="ORF">PISMIDRAFT_132435</name>
</gene>
<dbReference type="Proteomes" id="UP000054018">
    <property type="component" value="Unassembled WGS sequence"/>
</dbReference>
<dbReference type="AlphaFoldDB" id="A0A0C9ZP37"/>
<evidence type="ECO:0000313" key="1">
    <source>
        <dbReference type="EMBL" id="KIK31116.1"/>
    </source>
</evidence>
<dbReference type="EMBL" id="KN833685">
    <property type="protein sequence ID" value="KIK31116.1"/>
    <property type="molecule type" value="Genomic_DNA"/>
</dbReference>
<organism evidence="1 2">
    <name type="scientific">Pisolithus microcarpus 441</name>
    <dbReference type="NCBI Taxonomy" id="765257"/>
    <lineage>
        <taxon>Eukaryota</taxon>
        <taxon>Fungi</taxon>
        <taxon>Dikarya</taxon>
        <taxon>Basidiomycota</taxon>
        <taxon>Agaricomycotina</taxon>
        <taxon>Agaricomycetes</taxon>
        <taxon>Agaricomycetidae</taxon>
        <taxon>Boletales</taxon>
        <taxon>Sclerodermatineae</taxon>
        <taxon>Pisolithaceae</taxon>
        <taxon>Pisolithus</taxon>
    </lineage>
</organism>
<proteinExistence type="predicted"/>
<keyword evidence="2" id="KW-1185">Reference proteome</keyword>
<name>A0A0C9ZP37_9AGAM</name>
<protein>
    <submittedName>
        <fullName evidence="1">Uncharacterized protein</fullName>
    </submittedName>
</protein>
<dbReference type="HOGENOM" id="CLU_1475712_0_0_1"/>
<sequence length="183" mass="20608">MVVLAIPCYCEIPCPFSLDDIWRIVYSKKANKLPCTTMSGLKYPDLTLTTLSCYSSPRQHISSVIRLSIAVFKMLVSSSYIQIVDSIHCRLRHSGIFISFSLASAHSYRCIRLKYLSFMRNGLSSTWSYCVRSQAVCLGEVCAVLLCMFQSSFVLSVCLSQNSPKYAVNPFIFRVAAEVHFNV</sequence>
<evidence type="ECO:0000313" key="2">
    <source>
        <dbReference type="Proteomes" id="UP000054018"/>
    </source>
</evidence>
<reference evidence="2" key="2">
    <citation type="submission" date="2015-01" db="EMBL/GenBank/DDBJ databases">
        <title>Evolutionary Origins and Diversification of the Mycorrhizal Mutualists.</title>
        <authorList>
            <consortium name="DOE Joint Genome Institute"/>
            <consortium name="Mycorrhizal Genomics Consortium"/>
            <person name="Kohler A."/>
            <person name="Kuo A."/>
            <person name="Nagy L.G."/>
            <person name="Floudas D."/>
            <person name="Copeland A."/>
            <person name="Barry K.W."/>
            <person name="Cichocki N."/>
            <person name="Veneault-Fourrey C."/>
            <person name="LaButti K."/>
            <person name="Lindquist E.A."/>
            <person name="Lipzen A."/>
            <person name="Lundell T."/>
            <person name="Morin E."/>
            <person name="Murat C."/>
            <person name="Riley R."/>
            <person name="Ohm R."/>
            <person name="Sun H."/>
            <person name="Tunlid A."/>
            <person name="Henrissat B."/>
            <person name="Grigoriev I.V."/>
            <person name="Hibbett D.S."/>
            <person name="Martin F."/>
        </authorList>
    </citation>
    <scope>NUCLEOTIDE SEQUENCE [LARGE SCALE GENOMIC DNA]</scope>
    <source>
        <strain evidence="2">441</strain>
    </source>
</reference>
<accession>A0A0C9ZP37</accession>
<reference evidence="1 2" key="1">
    <citation type="submission" date="2014-04" db="EMBL/GenBank/DDBJ databases">
        <authorList>
            <consortium name="DOE Joint Genome Institute"/>
            <person name="Kuo A."/>
            <person name="Kohler A."/>
            <person name="Costa M.D."/>
            <person name="Nagy L.G."/>
            <person name="Floudas D."/>
            <person name="Copeland A."/>
            <person name="Barry K.W."/>
            <person name="Cichocki N."/>
            <person name="Veneault-Fourrey C."/>
            <person name="LaButti K."/>
            <person name="Lindquist E.A."/>
            <person name="Lipzen A."/>
            <person name="Lundell T."/>
            <person name="Morin E."/>
            <person name="Murat C."/>
            <person name="Sun H."/>
            <person name="Tunlid A."/>
            <person name="Henrissat B."/>
            <person name="Grigoriev I.V."/>
            <person name="Hibbett D.S."/>
            <person name="Martin F."/>
            <person name="Nordberg H.P."/>
            <person name="Cantor M.N."/>
            <person name="Hua S.X."/>
        </authorList>
    </citation>
    <scope>NUCLEOTIDE SEQUENCE [LARGE SCALE GENOMIC DNA]</scope>
    <source>
        <strain evidence="1 2">441</strain>
    </source>
</reference>